<dbReference type="Proteomes" id="UP001633002">
    <property type="component" value="Unassembled WGS sequence"/>
</dbReference>
<dbReference type="EMBL" id="JBJQOH010000001">
    <property type="protein sequence ID" value="KAL3700290.1"/>
    <property type="molecule type" value="Genomic_DNA"/>
</dbReference>
<keyword evidence="2" id="KW-0812">Transmembrane</keyword>
<evidence type="ECO:0000256" key="1">
    <source>
        <dbReference type="SAM" id="MobiDB-lite"/>
    </source>
</evidence>
<organism evidence="3 4">
    <name type="scientific">Riccia sorocarpa</name>
    <dbReference type="NCBI Taxonomy" id="122646"/>
    <lineage>
        <taxon>Eukaryota</taxon>
        <taxon>Viridiplantae</taxon>
        <taxon>Streptophyta</taxon>
        <taxon>Embryophyta</taxon>
        <taxon>Marchantiophyta</taxon>
        <taxon>Marchantiopsida</taxon>
        <taxon>Marchantiidae</taxon>
        <taxon>Marchantiales</taxon>
        <taxon>Ricciaceae</taxon>
        <taxon>Riccia</taxon>
    </lineage>
</organism>
<name>A0ABD3I9B5_9MARC</name>
<comment type="caution">
    <text evidence="3">The sequence shown here is derived from an EMBL/GenBank/DDBJ whole genome shotgun (WGS) entry which is preliminary data.</text>
</comment>
<dbReference type="PANTHER" id="PTHR38585:SF1">
    <property type="entry name" value="TRANSMEMBRANE PROTEIN"/>
    <property type="match status" value="1"/>
</dbReference>
<evidence type="ECO:0000313" key="4">
    <source>
        <dbReference type="Proteomes" id="UP001633002"/>
    </source>
</evidence>
<feature type="compositionally biased region" description="Basic and acidic residues" evidence="1">
    <location>
        <begin position="7"/>
        <end position="21"/>
    </location>
</feature>
<feature type="transmembrane region" description="Helical" evidence="2">
    <location>
        <begin position="109"/>
        <end position="130"/>
    </location>
</feature>
<proteinExistence type="predicted"/>
<reference evidence="3 4" key="1">
    <citation type="submission" date="2024-09" db="EMBL/GenBank/DDBJ databases">
        <title>Chromosome-scale assembly of Riccia sorocarpa.</title>
        <authorList>
            <person name="Paukszto L."/>
        </authorList>
    </citation>
    <scope>NUCLEOTIDE SEQUENCE [LARGE SCALE GENOMIC DNA]</scope>
    <source>
        <strain evidence="3">LP-2024</strain>
        <tissue evidence="3">Aerial parts of the thallus</tissue>
    </source>
</reference>
<feature type="transmembrane region" description="Helical" evidence="2">
    <location>
        <begin position="76"/>
        <end position="97"/>
    </location>
</feature>
<protein>
    <submittedName>
        <fullName evidence="3">Uncharacterized protein</fullName>
    </submittedName>
</protein>
<sequence length="229" mass="24299">MPTLPSTDDRKNDEDSKCHSAKESKVVQMGSSFLSEIKEKIGPSVDVIMGKVSPSVEACRGIFGSKDQQQNLGKRLVYYIVPPSGAALTFGATLLGAQAAGAAVRISCATPVVASVMGCLAICSASAAAAQASHSLRRFYGQGILKGENEYLSRDSLLLNALVGVFAFKVLGGKFHNLMPSNVIHPGALHSVSIPARGSRYANDIEQSLIQDIFKRHGCHHCGKKAGEW</sequence>
<dbReference type="PANTHER" id="PTHR38585">
    <property type="entry name" value="TRANSMEMBRANE PROTEIN"/>
    <property type="match status" value="1"/>
</dbReference>
<evidence type="ECO:0000313" key="3">
    <source>
        <dbReference type="EMBL" id="KAL3700290.1"/>
    </source>
</evidence>
<keyword evidence="4" id="KW-1185">Reference proteome</keyword>
<keyword evidence="2" id="KW-1133">Transmembrane helix</keyword>
<keyword evidence="2" id="KW-0472">Membrane</keyword>
<accession>A0ABD3I9B5</accession>
<dbReference type="AlphaFoldDB" id="A0ABD3I9B5"/>
<gene>
    <name evidence="3" type="ORF">R1sor_018312</name>
</gene>
<feature type="region of interest" description="Disordered" evidence="1">
    <location>
        <begin position="1"/>
        <end position="21"/>
    </location>
</feature>
<evidence type="ECO:0000256" key="2">
    <source>
        <dbReference type="SAM" id="Phobius"/>
    </source>
</evidence>